<evidence type="ECO:0000256" key="1">
    <source>
        <dbReference type="SAM" id="MobiDB-lite"/>
    </source>
</evidence>
<dbReference type="Proteomes" id="UP000197138">
    <property type="component" value="Unassembled WGS sequence"/>
</dbReference>
<reference evidence="3" key="1">
    <citation type="journal article" date="2017" name="Plant J.">
        <title>The pomegranate (Punica granatum L.) genome and the genomics of punicalagin biosynthesis.</title>
        <authorList>
            <person name="Qin G."/>
            <person name="Xu C."/>
            <person name="Ming R."/>
            <person name="Tang H."/>
            <person name="Guyot R."/>
            <person name="Kramer E.M."/>
            <person name="Hu Y."/>
            <person name="Yi X."/>
            <person name="Qi Y."/>
            <person name="Xu X."/>
            <person name="Gao Z."/>
            <person name="Pan H."/>
            <person name="Jian J."/>
            <person name="Tian Y."/>
            <person name="Yue Z."/>
            <person name="Xu Y."/>
        </authorList>
    </citation>
    <scope>NUCLEOTIDE SEQUENCE [LARGE SCALE GENOMIC DNA]</scope>
    <source>
        <strain evidence="3">cv. Dabenzi</strain>
    </source>
</reference>
<dbReference type="AlphaFoldDB" id="A0A218WPX7"/>
<gene>
    <name evidence="2" type="ORF">CDL15_Pgr005108</name>
</gene>
<organism evidence="2 3">
    <name type="scientific">Punica granatum</name>
    <name type="common">Pomegranate</name>
    <dbReference type="NCBI Taxonomy" id="22663"/>
    <lineage>
        <taxon>Eukaryota</taxon>
        <taxon>Viridiplantae</taxon>
        <taxon>Streptophyta</taxon>
        <taxon>Embryophyta</taxon>
        <taxon>Tracheophyta</taxon>
        <taxon>Spermatophyta</taxon>
        <taxon>Magnoliopsida</taxon>
        <taxon>eudicotyledons</taxon>
        <taxon>Gunneridae</taxon>
        <taxon>Pentapetalae</taxon>
        <taxon>rosids</taxon>
        <taxon>malvids</taxon>
        <taxon>Myrtales</taxon>
        <taxon>Lythraceae</taxon>
        <taxon>Punica</taxon>
    </lineage>
</organism>
<proteinExistence type="predicted"/>
<accession>A0A218WPX7</accession>
<name>A0A218WPX7_PUNGR</name>
<protein>
    <submittedName>
        <fullName evidence="2">Uncharacterized protein</fullName>
    </submittedName>
</protein>
<evidence type="ECO:0000313" key="3">
    <source>
        <dbReference type="Proteomes" id="UP000197138"/>
    </source>
</evidence>
<evidence type="ECO:0000313" key="2">
    <source>
        <dbReference type="EMBL" id="OWM74529.1"/>
    </source>
</evidence>
<sequence length="150" mass="16509">MHSTGPTLLPSAPRPVPSGRFRDHAHPCAPAFFPNQTPHCRHHRRRGPSLALESTLTHCCTMLGLPISPYPTMHPDSMVCSSPPPPCRACSRIGTRMVATILLNNHGESKLPSSISYRLLLVFLLLQCCFHVLSPNCSIKCHLQSPCARK</sequence>
<comment type="caution">
    <text evidence="2">The sequence shown here is derived from an EMBL/GenBank/DDBJ whole genome shotgun (WGS) entry which is preliminary data.</text>
</comment>
<dbReference type="EMBL" id="MTKT01003711">
    <property type="protein sequence ID" value="OWM74529.1"/>
    <property type="molecule type" value="Genomic_DNA"/>
</dbReference>
<feature type="region of interest" description="Disordered" evidence="1">
    <location>
        <begin position="1"/>
        <end position="20"/>
    </location>
</feature>